<accession>A0ABU2CES6</accession>
<comment type="similarity">
    <text evidence="2 5">Belongs to the GMC oxidoreductase family.</text>
</comment>
<feature type="domain" description="Glucose-methanol-choline oxidoreductase N-terminal" evidence="6">
    <location>
        <begin position="79"/>
        <end position="102"/>
    </location>
</feature>
<keyword evidence="9" id="KW-1185">Reference proteome</keyword>
<evidence type="ECO:0000256" key="4">
    <source>
        <dbReference type="ARBA" id="ARBA00022827"/>
    </source>
</evidence>
<dbReference type="Proteomes" id="UP001180487">
    <property type="component" value="Unassembled WGS sequence"/>
</dbReference>
<dbReference type="SUPFAM" id="SSF54373">
    <property type="entry name" value="FAD-linked reductases, C-terminal domain"/>
    <property type="match status" value="1"/>
</dbReference>
<gene>
    <name evidence="8" type="ORF">J2X19_004507</name>
</gene>
<protein>
    <submittedName>
        <fullName evidence="8">Choline dehydrogenase-like flavoprotein</fullName>
    </submittedName>
</protein>
<dbReference type="Pfam" id="PF05199">
    <property type="entry name" value="GMC_oxred_C"/>
    <property type="match status" value="1"/>
</dbReference>
<dbReference type="RefSeq" id="WP_116606700.1">
    <property type="nucleotide sequence ID" value="NZ_JAVDXT010000005.1"/>
</dbReference>
<reference evidence="8 9" key="1">
    <citation type="submission" date="2023-07" db="EMBL/GenBank/DDBJ databases">
        <title>Sorghum-associated microbial communities from plants grown in Nebraska, USA.</title>
        <authorList>
            <person name="Schachtman D."/>
        </authorList>
    </citation>
    <scope>NUCLEOTIDE SEQUENCE [LARGE SCALE GENOMIC DNA]</scope>
    <source>
        <strain evidence="8 9">BE313</strain>
    </source>
</reference>
<keyword evidence="3 5" id="KW-0285">Flavoprotein</keyword>
<name>A0ABU2CES6_9BURK</name>
<dbReference type="EMBL" id="JAVDXT010000005">
    <property type="protein sequence ID" value="MDR7379811.1"/>
    <property type="molecule type" value="Genomic_DNA"/>
</dbReference>
<comment type="caution">
    <text evidence="8">The sequence shown here is derived from an EMBL/GenBank/DDBJ whole genome shotgun (WGS) entry which is preliminary data.</text>
</comment>
<keyword evidence="4 5" id="KW-0274">FAD</keyword>
<evidence type="ECO:0000313" key="9">
    <source>
        <dbReference type="Proteomes" id="UP001180487"/>
    </source>
</evidence>
<evidence type="ECO:0000256" key="5">
    <source>
        <dbReference type="RuleBase" id="RU003968"/>
    </source>
</evidence>
<organism evidence="8 9">
    <name type="scientific">Rhodoferax ferrireducens</name>
    <dbReference type="NCBI Taxonomy" id="192843"/>
    <lineage>
        <taxon>Bacteria</taxon>
        <taxon>Pseudomonadati</taxon>
        <taxon>Pseudomonadota</taxon>
        <taxon>Betaproteobacteria</taxon>
        <taxon>Burkholderiales</taxon>
        <taxon>Comamonadaceae</taxon>
        <taxon>Rhodoferax</taxon>
    </lineage>
</organism>
<dbReference type="InterPro" id="IPR000172">
    <property type="entry name" value="GMC_OxRdtase_N"/>
</dbReference>
<dbReference type="InterPro" id="IPR012132">
    <property type="entry name" value="GMC_OxRdtase"/>
</dbReference>
<dbReference type="InterPro" id="IPR036188">
    <property type="entry name" value="FAD/NAD-bd_sf"/>
</dbReference>
<proteinExistence type="inferred from homology"/>
<evidence type="ECO:0000259" key="6">
    <source>
        <dbReference type="PROSITE" id="PS00623"/>
    </source>
</evidence>
<dbReference type="PROSITE" id="PS00623">
    <property type="entry name" value="GMC_OXRED_1"/>
    <property type="match status" value="1"/>
</dbReference>
<dbReference type="Gene3D" id="3.30.560.10">
    <property type="entry name" value="Glucose Oxidase, domain 3"/>
    <property type="match status" value="1"/>
</dbReference>
<evidence type="ECO:0000256" key="2">
    <source>
        <dbReference type="ARBA" id="ARBA00010790"/>
    </source>
</evidence>
<evidence type="ECO:0000313" key="8">
    <source>
        <dbReference type="EMBL" id="MDR7379811.1"/>
    </source>
</evidence>
<dbReference type="Pfam" id="PF00732">
    <property type="entry name" value="GMC_oxred_N"/>
    <property type="match status" value="1"/>
</dbReference>
<evidence type="ECO:0000256" key="1">
    <source>
        <dbReference type="ARBA" id="ARBA00001974"/>
    </source>
</evidence>
<dbReference type="PROSITE" id="PS00624">
    <property type="entry name" value="GMC_OXRED_2"/>
    <property type="match status" value="1"/>
</dbReference>
<sequence length="532" mass="56843">MFDYIIIGAGAAGCVLAGRLSEDPAVHVALLEAGGSDHSPLVQCPAGIALLAKYGRTHWRFGTVPQPGLNGRSGFQPRGKVLGGSTSVNAMIYTRGQPADYDHWAAEGNPGWAFADVLPYFRRAEHNTRGADAWHGADGPLQVTDLQSPNRYSPAFVQAALQAGFPANSDFNGATQEGVGLYQVMQKDGERCSAAKAYLTPHLDRPNLQVFTGAQTSRILTQGRRAVGVEFIQDGLLKQLRCQGEVLLSAGALQSPQLLMLSGIGDHAQLLANGIATVHHLPGVGLHLHDHVDVVHAVHVPRAKELWGLSPTGLAHIAQGVVDWRKHRRGMLTSNLAEAGGFIKSQPGEPLPDLQLHFVPAKLVDHGRKTPWGHGYSVHVCVLRPESRGSVTLDSKDPLAAPLIDPNFLGERADMERLLRGFQLVRRICAQPALAALGGRELAASAAAQGDLALEFYLREHADTVYHPVGSCRMGPGPLDVVDARLRVHGVAGLRVVDASIMPRIVSGNTTAAVTMLAEKATDMLREDAARG</sequence>
<dbReference type="Gene3D" id="3.50.50.60">
    <property type="entry name" value="FAD/NAD(P)-binding domain"/>
    <property type="match status" value="1"/>
</dbReference>
<dbReference type="InterPro" id="IPR007867">
    <property type="entry name" value="GMC_OxRtase_C"/>
</dbReference>
<feature type="domain" description="Glucose-methanol-choline oxidoreductase N-terminal" evidence="7">
    <location>
        <begin position="251"/>
        <end position="265"/>
    </location>
</feature>
<dbReference type="PANTHER" id="PTHR11552:SF147">
    <property type="entry name" value="CHOLINE DEHYDROGENASE, MITOCHONDRIAL"/>
    <property type="match status" value="1"/>
</dbReference>
<dbReference type="PIRSF" id="PIRSF000137">
    <property type="entry name" value="Alcohol_oxidase"/>
    <property type="match status" value="1"/>
</dbReference>
<evidence type="ECO:0000256" key="3">
    <source>
        <dbReference type="ARBA" id="ARBA00022630"/>
    </source>
</evidence>
<dbReference type="SUPFAM" id="SSF51905">
    <property type="entry name" value="FAD/NAD(P)-binding domain"/>
    <property type="match status" value="1"/>
</dbReference>
<evidence type="ECO:0000259" key="7">
    <source>
        <dbReference type="PROSITE" id="PS00624"/>
    </source>
</evidence>
<dbReference type="PANTHER" id="PTHR11552">
    <property type="entry name" value="GLUCOSE-METHANOL-CHOLINE GMC OXIDOREDUCTASE"/>
    <property type="match status" value="1"/>
</dbReference>
<comment type="cofactor">
    <cofactor evidence="1">
        <name>FAD</name>
        <dbReference type="ChEBI" id="CHEBI:57692"/>
    </cofactor>
</comment>